<accession>A0A3G9J7U0</accession>
<reference evidence="1 2" key="1">
    <citation type="submission" date="2018-11" db="EMBL/GenBank/DDBJ databases">
        <title>Complete genome sequence of Paenibacillus baekrokdamisoli strain KCTC 33723.</title>
        <authorList>
            <person name="Kang S.W."/>
            <person name="Lee K.C."/>
            <person name="Kim K.K."/>
            <person name="Kim J.S."/>
            <person name="Kim D.S."/>
            <person name="Ko S.H."/>
            <person name="Yang S.H."/>
            <person name="Lee J.S."/>
        </authorList>
    </citation>
    <scope>NUCLEOTIDE SEQUENCE [LARGE SCALE GENOMIC DNA]</scope>
    <source>
        <strain evidence="1 2">KCTC 33723</strain>
    </source>
</reference>
<dbReference type="KEGG" id="pbk:Back11_57600"/>
<organism evidence="1 2">
    <name type="scientific">Paenibacillus baekrokdamisoli</name>
    <dbReference type="NCBI Taxonomy" id="1712516"/>
    <lineage>
        <taxon>Bacteria</taxon>
        <taxon>Bacillati</taxon>
        <taxon>Bacillota</taxon>
        <taxon>Bacilli</taxon>
        <taxon>Bacillales</taxon>
        <taxon>Paenibacillaceae</taxon>
        <taxon>Paenibacillus</taxon>
    </lineage>
</organism>
<name>A0A3G9J7U0_9BACL</name>
<sequence length="104" mass="11892">MNRILRNLIIYLLAVFPTIIVVHLLINYYPNTGLGRIVAIPIIFIINTLIIVAGIIIQKISRPYLSTISWLVLIITTIFVAVSIYPQEYGPPVIEQIINRWFMA</sequence>
<proteinExistence type="predicted"/>
<dbReference type="Proteomes" id="UP000275368">
    <property type="component" value="Chromosome"/>
</dbReference>
<dbReference type="AlphaFoldDB" id="A0A3G9J7U0"/>
<gene>
    <name evidence="1" type="ORF">Back11_57600</name>
</gene>
<dbReference type="OrthoDB" id="2852938at2"/>
<evidence type="ECO:0000313" key="2">
    <source>
        <dbReference type="Proteomes" id="UP000275368"/>
    </source>
</evidence>
<dbReference type="EMBL" id="AP019308">
    <property type="protein sequence ID" value="BBH24415.1"/>
    <property type="molecule type" value="Genomic_DNA"/>
</dbReference>
<dbReference type="RefSeq" id="WP_125664601.1">
    <property type="nucleotide sequence ID" value="NZ_AP019308.1"/>
</dbReference>
<evidence type="ECO:0000313" key="1">
    <source>
        <dbReference type="EMBL" id="BBH24415.1"/>
    </source>
</evidence>
<keyword evidence="2" id="KW-1185">Reference proteome</keyword>
<protein>
    <submittedName>
        <fullName evidence="1">Uncharacterized protein</fullName>
    </submittedName>
</protein>